<sequence length="87" mass="9408">MDALVVGAGPTGLTTVAELARYGLRCRVVEQLEKSSLLSRALAVQARTLEVGYVGHRERPIEPKRLEAELSRRLGPPGASDEKRVVG</sequence>
<evidence type="ECO:0000313" key="3">
    <source>
        <dbReference type="EMBL" id="WNG52992.1"/>
    </source>
</evidence>
<reference evidence="3 4" key="1">
    <citation type="submission" date="2019-08" db="EMBL/GenBank/DDBJ databases">
        <title>Archangium and Cystobacter genomes.</title>
        <authorList>
            <person name="Chen I.-C.K."/>
            <person name="Wielgoss S."/>
        </authorList>
    </citation>
    <scope>NUCLEOTIDE SEQUENCE [LARGE SCALE GENOMIC DNA]</scope>
    <source>
        <strain evidence="3 4">Cbm 6</strain>
    </source>
</reference>
<name>A0ABY9XC25_9BACT</name>
<feature type="region of interest" description="Disordered" evidence="1">
    <location>
        <begin position="67"/>
        <end position="87"/>
    </location>
</feature>
<feature type="domain" description="FAD-binding" evidence="2">
    <location>
        <begin position="2"/>
        <end position="51"/>
    </location>
</feature>
<proteinExistence type="predicted"/>
<evidence type="ECO:0000256" key="1">
    <source>
        <dbReference type="SAM" id="MobiDB-lite"/>
    </source>
</evidence>
<dbReference type="Gene3D" id="3.50.50.60">
    <property type="entry name" value="FAD/NAD(P)-binding domain"/>
    <property type="match status" value="1"/>
</dbReference>
<dbReference type="InterPro" id="IPR002938">
    <property type="entry name" value="FAD-bd"/>
</dbReference>
<organism evidence="3 4">
    <name type="scientific">Archangium minus</name>
    <dbReference type="NCBI Taxonomy" id="83450"/>
    <lineage>
        <taxon>Bacteria</taxon>
        <taxon>Pseudomonadati</taxon>
        <taxon>Myxococcota</taxon>
        <taxon>Myxococcia</taxon>
        <taxon>Myxococcales</taxon>
        <taxon>Cystobacterineae</taxon>
        <taxon>Archangiaceae</taxon>
        <taxon>Archangium</taxon>
    </lineage>
</organism>
<dbReference type="Pfam" id="PF01494">
    <property type="entry name" value="FAD_binding_3"/>
    <property type="match status" value="1"/>
</dbReference>
<accession>A0ABY9XC25</accession>
<dbReference type="EMBL" id="CP043494">
    <property type="protein sequence ID" value="WNG52992.1"/>
    <property type="molecule type" value="Genomic_DNA"/>
</dbReference>
<gene>
    <name evidence="3" type="ORF">F0U60_47815</name>
</gene>
<dbReference type="InterPro" id="IPR036188">
    <property type="entry name" value="FAD/NAD-bd_sf"/>
</dbReference>
<dbReference type="SUPFAM" id="SSF51905">
    <property type="entry name" value="FAD/NAD(P)-binding domain"/>
    <property type="match status" value="1"/>
</dbReference>
<keyword evidence="4" id="KW-1185">Reference proteome</keyword>
<protein>
    <submittedName>
        <fullName evidence="3">NAD(P)-binding protein</fullName>
    </submittedName>
</protein>
<evidence type="ECO:0000313" key="4">
    <source>
        <dbReference type="Proteomes" id="UP001611383"/>
    </source>
</evidence>
<evidence type="ECO:0000259" key="2">
    <source>
        <dbReference type="Pfam" id="PF01494"/>
    </source>
</evidence>
<dbReference type="Proteomes" id="UP001611383">
    <property type="component" value="Chromosome"/>
</dbReference>